<keyword evidence="4" id="KW-0808">Transferase</keyword>
<dbReference type="EMBL" id="JAIOIV010000126">
    <property type="protein sequence ID" value="MBZ0157686.1"/>
    <property type="molecule type" value="Genomic_DNA"/>
</dbReference>
<dbReference type="Proteomes" id="UP000705867">
    <property type="component" value="Unassembled WGS sequence"/>
</dbReference>
<gene>
    <name evidence="4" type="ORF">K8I29_15935</name>
</gene>
<dbReference type="Pfam" id="PF02397">
    <property type="entry name" value="Bac_transf"/>
    <property type="match status" value="1"/>
</dbReference>
<evidence type="ECO:0000259" key="3">
    <source>
        <dbReference type="Pfam" id="PF02397"/>
    </source>
</evidence>
<reference evidence="4" key="1">
    <citation type="journal article" date="2021" name="bioRxiv">
        <title>Unraveling nitrogen, sulfur and carbon metabolic pathways and microbial community transcriptional responses to substrate deprivation and toxicity stresses in a bioreactor mimicking anoxic brackish coastal sediment conditions.</title>
        <authorList>
            <person name="Martins P.D."/>
            <person name="Echeveste M.J."/>
            <person name="Arshad A."/>
            <person name="Kurth J."/>
            <person name="Ouboter H."/>
            <person name="Jetten M.S.M."/>
            <person name="Welte C.U."/>
        </authorList>
    </citation>
    <scope>NUCLEOTIDE SEQUENCE</scope>
    <source>
        <strain evidence="4">MAG_39</strain>
    </source>
</reference>
<evidence type="ECO:0000313" key="4">
    <source>
        <dbReference type="EMBL" id="MBZ0157686.1"/>
    </source>
</evidence>
<comment type="similarity">
    <text evidence="1">Belongs to the bacterial sugar transferase family.</text>
</comment>
<feature type="domain" description="Bacterial sugar transferase" evidence="3">
    <location>
        <begin position="6"/>
        <end position="205"/>
    </location>
</feature>
<feature type="transmembrane region" description="Helical" evidence="2">
    <location>
        <begin position="12"/>
        <end position="32"/>
    </location>
</feature>
<sequence length="211" mass="24511">MYDFVKRLMDVFLGIFFLITFSPLFFLVALLIKLDSEGPVFFRQKRCGKGGREFFMYKFRTMVKNAEALKKALTNEVDGPMFKVKNDPRITKIGRILRQWSLDELPQLINVVKGEMSLVGPRPLAKNEMPVTEEELPFTKDKTPVDITWKETRLRVKPGMTGLWQVKGRGSGKFSCWIKYDVEYVQKRSVFLDMKILFLTLNAVLRRKGAD</sequence>
<dbReference type="InterPro" id="IPR003362">
    <property type="entry name" value="Bact_transf"/>
</dbReference>
<keyword evidence="2" id="KW-0472">Membrane</keyword>
<dbReference type="PANTHER" id="PTHR30576">
    <property type="entry name" value="COLANIC BIOSYNTHESIS UDP-GLUCOSE LIPID CARRIER TRANSFERASE"/>
    <property type="match status" value="1"/>
</dbReference>
<evidence type="ECO:0000313" key="5">
    <source>
        <dbReference type="Proteomes" id="UP000705867"/>
    </source>
</evidence>
<dbReference type="PANTHER" id="PTHR30576:SF0">
    <property type="entry name" value="UNDECAPRENYL-PHOSPHATE N-ACETYLGALACTOSAMINYL 1-PHOSPHATE TRANSFERASE-RELATED"/>
    <property type="match status" value="1"/>
</dbReference>
<keyword evidence="2" id="KW-0812">Transmembrane</keyword>
<dbReference type="GO" id="GO:0016780">
    <property type="term" value="F:phosphotransferase activity, for other substituted phosphate groups"/>
    <property type="evidence" value="ECO:0007669"/>
    <property type="project" value="TreeGrafter"/>
</dbReference>
<reference evidence="4" key="2">
    <citation type="submission" date="2021-08" db="EMBL/GenBank/DDBJ databases">
        <authorList>
            <person name="Dalcin Martins P."/>
        </authorList>
    </citation>
    <scope>NUCLEOTIDE SEQUENCE</scope>
    <source>
        <strain evidence="4">MAG_39</strain>
    </source>
</reference>
<protein>
    <submittedName>
        <fullName evidence="4">Sugar transferase</fullName>
    </submittedName>
</protein>
<dbReference type="AlphaFoldDB" id="A0A953JGQ8"/>
<organism evidence="4 5">
    <name type="scientific">Candidatus Nitrobium versatile</name>
    <dbReference type="NCBI Taxonomy" id="2884831"/>
    <lineage>
        <taxon>Bacteria</taxon>
        <taxon>Pseudomonadati</taxon>
        <taxon>Nitrospirota</taxon>
        <taxon>Nitrospiria</taxon>
        <taxon>Nitrospirales</taxon>
        <taxon>Nitrospiraceae</taxon>
        <taxon>Candidatus Nitrobium</taxon>
    </lineage>
</organism>
<comment type="caution">
    <text evidence="4">The sequence shown here is derived from an EMBL/GenBank/DDBJ whole genome shotgun (WGS) entry which is preliminary data.</text>
</comment>
<accession>A0A953JGQ8</accession>
<evidence type="ECO:0000256" key="1">
    <source>
        <dbReference type="ARBA" id="ARBA00006464"/>
    </source>
</evidence>
<evidence type="ECO:0000256" key="2">
    <source>
        <dbReference type="SAM" id="Phobius"/>
    </source>
</evidence>
<keyword evidence="2" id="KW-1133">Transmembrane helix</keyword>
<proteinExistence type="inferred from homology"/>
<name>A0A953JGQ8_9BACT</name>